<dbReference type="CDD" id="cd11717">
    <property type="entry name" value="THUMP_THUMPD1_like"/>
    <property type="match status" value="1"/>
</dbReference>
<reference evidence="3 4" key="1">
    <citation type="submission" date="2007-10" db="EMBL/GenBank/DDBJ databases">
        <title>Complete sequence of Caldivirga maquilingensis IC-167.</title>
        <authorList>
            <consortium name="US DOE Joint Genome Institute"/>
            <person name="Copeland A."/>
            <person name="Lucas S."/>
            <person name="Lapidus A."/>
            <person name="Barry K."/>
            <person name="Glavina del Rio T."/>
            <person name="Dalin E."/>
            <person name="Tice H."/>
            <person name="Pitluck S."/>
            <person name="Saunders E."/>
            <person name="Brettin T."/>
            <person name="Bruce D."/>
            <person name="Detter J.C."/>
            <person name="Han C."/>
            <person name="Schmutz J."/>
            <person name="Larimer F."/>
            <person name="Land M."/>
            <person name="Hauser L."/>
            <person name="Kyrpides N."/>
            <person name="Ivanova N."/>
            <person name="Biddle J.F."/>
            <person name="Zhang Z."/>
            <person name="Fitz-Gibbon S.T."/>
            <person name="Lowe T.M."/>
            <person name="Saltikov C."/>
            <person name="House C.H."/>
            <person name="Richardson P."/>
        </authorList>
    </citation>
    <scope>NUCLEOTIDE SEQUENCE [LARGE SCALE GENOMIC DNA]</scope>
    <source>
        <strain evidence="4">ATCC 700844 / DSM 13496 / JCM 10307 / IC-167</strain>
    </source>
</reference>
<dbReference type="KEGG" id="cma:Cmaq_1953"/>
<dbReference type="SUPFAM" id="SSF143437">
    <property type="entry name" value="THUMP domain-like"/>
    <property type="match status" value="1"/>
</dbReference>
<dbReference type="Proteomes" id="UP000001137">
    <property type="component" value="Chromosome"/>
</dbReference>
<sequence>MVVMSFNLVISTGRGVEGKCIAELRRVGELLSVNVRTFFTGFDGLLTGRVDMDPVGFSNSLRELVTSNAFVPRFILKVVPIQEVVKTNVDEIVSKAVQMGNSMIAEGETYKIEVRRRGVLFDRMAIIDKAAPQILRKVKLENPDKVIQIEVFPSKTGIAVIRESDIFSLLKVTISGQH</sequence>
<dbReference type="HOGENOM" id="CLU_097042_0_0_2"/>
<protein>
    <submittedName>
        <fullName evidence="3">THUMP domain protein</fullName>
    </submittedName>
</protein>
<evidence type="ECO:0000313" key="3">
    <source>
        <dbReference type="EMBL" id="ABW02769.1"/>
    </source>
</evidence>
<dbReference type="InterPro" id="IPR004114">
    <property type="entry name" value="THUMP_dom"/>
</dbReference>
<keyword evidence="4" id="KW-1185">Reference proteome</keyword>
<dbReference type="PROSITE" id="PS51165">
    <property type="entry name" value="THUMP"/>
    <property type="match status" value="1"/>
</dbReference>
<keyword evidence="1" id="KW-0694">RNA-binding</keyword>
<proteinExistence type="predicted"/>
<evidence type="ECO:0000256" key="1">
    <source>
        <dbReference type="PROSITE-ProRule" id="PRU00529"/>
    </source>
</evidence>
<dbReference type="eggNOG" id="arCOG00084">
    <property type="taxonomic scope" value="Archaea"/>
</dbReference>
<organism evidence="3 4">
    <name type="scientific">Caldivirga maquilingensis (strain ATCC 700844 / DSM 13496 / JCM 10307 / IC-167)</name>
    <dbReference type="NCBI Taxonomy" id="397948"/>
    <lineage>
        <taxon>Archaea</taxon>
        <taxon>Thermoproteota</taxon>
        <taxon>Thermoprotei</taxon>
        <taxon>Thermoproteales</taxon>
        <taxon>Thermoproteaceae</taxon>
        <taxon>Caldivirga</taxon>
    </lineage>
</organism>
<dbReference type="AlphaFoldDB" id="A8MBN6"/>
<evidence type="ECO:0000313" key="4">
    <source>
        <dbReference type="Proteomes" id="UP000001137"/>
    </source>
</evidence>
<dbReference type="GeneID" id="5708971"/>
<dbReference type="STRING" id="397948.Cmaq_1953"/>
<gene>
    <name evidence="3" type="ordered locus">Cmaq_1953</name>
</gene>
<feature type="domain" description="THUMP" evidence="2">
    <location>
        <begin position="63"/>
        <end position="162"/>
    </location>
</feature>
<dbReference type="GO" id="GO:0003723">
    <property type="term" value="F:RNA binding"/>
    <property type="evidence" value="ECO:0007669"/>
    <property type="project" value="UniProtKB-UniRule"/>
</dbReference>
<dbReference type="SMART" id="SM00981">
    <property type="entry name" value="THUMP"/>
    <property type="match status" value="1"/>
</dbReference>
<dbReference type="InterPro" id="IPR040183">
    <property type="entry name" value="THUMPD1-like"/>
</dbReference>
<evidence type="ECO:0000259" key="2">
    <source>
        <dbReference type="PROSITE" id="PS51165"/>
    </source>
</evidence>
<dbReference type="EMBL" id="CP000852">
    <property type="protein sequence ID" value="ABW02769.1"/>
    <property type="molecule type" value="Genomic_DNA"/>
</dbReference>
<dbReference type="RefSeq" id="WP_012186988.1">
    <property type="nucleotide sequence ID" value="NC_009954.1"/>
</dbReference>
<accession>A8MBN6</accession>
<dbReference type="Gene3D" id="3.30.2300.10">
    <property type="entry name" value="THUMP superfamily"/>
    <property type="match status" value="1"/>
</dbReference>
<name>A8MBN6_CALMQ</name>
<dbReference type="Pfam" id="PF02926">
    <property type="entry name" value="THUMP"/>
    <property type="match status" value="1"/>
</dbReference>
<dbReference type="GO" id="GO:0006400">
    <property type="term" value="P:tRNA modification"/>
    <property type="evidence" value="ECO:0007669"/>
    <property type="project" value="InterPro"/>
</dbReference>